<dbReference type="Gene3D" id="3.30.110.170">
    <property type="entry name" value="Protein of unknown function (DUF541), domain 1"/>
    <property type="match status" value="1"/>
</dbReference>
<feature type="chain" id="PRO_5041333929" evidence="1">
    <location>
        <begin position="20"/>
        <end position="233"/>
    </location>
</feature>
<dbReference type="PANTHER" id="PTHR34387:SF1">
    <property type="entry name" value="PERIPLASMIC IMMUNOGENIC PROTEIN"/>
    <property type="match status" value="1"/>
</dbReference>
<evidence type="ECO:0000313" key="3">
    <source>
        <dbReference type="Proteomes" id="UP001244443"/>
    </source>
</evidence>
<organism evidence="2 3">
    <name type="scientific">Marivirga arenosa</name>
    <dbReference type="NCBI Taxonomy" id="3059076"/>
    <lineage>
        <taxon>Bacteria</taxon>
        <taxon>Pseudomonadati</taxon>
        <taxon>Bacteroidota</taxon>
        <taxon>Cytophagia</taxon>
        <taxon>Cytophagales</taxon>
        <taxon>Marivirgaceae</taxon>
        <taxon>Marivirga</taxon>
    </lineage>
</organism>
<protein>
    <submittedName>
        <fullName evidence="2">SIMPL domain-containing protein</fullName>
    </submittedName>
</protein>
<keyword evidence="3" id="KW-1185">Reference proteome</keyword>
<gene>
    <name evidence="2" type="ORF">QYS48_06735</name>
</gene>
<sequence length="233" mass="26512">MKKISILILALIIAFSTYAQDSNNALRTIKVTGIAEDEIKPDILYFSISLKEYKLNSGSKFLISGLEDQLIKAVENAGIDQENLKVENVYGYNYEWKEKNNKDFLAKKQFQLKLTDVDKLNQILSEIDPKGIEYARITQYTHSNINELNQNLQVEAVKNAKAKAEVLLEPLGEKLGKVIEMSENQRDFQPIYYKSVSNNRMLAASSENSSIISDLDFKNIKLKAEVHIVFSIQ</sequence>
<keyword evidence="1" id="KW-0732">Signal</keyword>
<dbReference type="EMBL" id="CP129970">
    <property type="protein sequence ID" value="WKK86601.2"/>
    <property type="molecule type" value="Genomic_DNA"/>
</dbReference>
<dbReference type="GO" id="GO:0006974">
    <property type="term" value="P:DNA damage response"/>
    <property type="evidence" value="ECO:0007669"/>
    <property type="project" value="TreeGrafter"/>
</dbReference>
<evidence type="ECO:0000256" key="1">
    <source>
        <dbReference type="SAM" id="SignalP"/>
    </source>
</evidence>
<name>A0AA49JDR1_9BACT</name>
<dbReference type="PANTHER" id="PTHR34387">
    <property type="entry name" value="SLR1258 PROTEIN"/>
    <property type="match status" value="1"/>
</dbReference>
<proteinExistence type="predicted"/>
<dbReference type="RefSeq" id="WP_308357988.1">
    <property type="nucleotide sequence ID" value="NZ_CP129970.2"/>
</dbReference>
<dbReference type="Proteomes" id="UP001244443">
    <property type="component" value="Chromosome"/>
</dbReference>
<dbReference type="AlphaFoldDB" id="A0AA49JDR1"/>
<reference evidence="2" key="1">
    <citation type="submission" date="2023-08" db="EMBL/GenBank/DDBJ databases">
        <title>Comparative genomics and taxonomic characterization of three novel marine species of genus Marivirga.</title>
        <authorList>
            <person name="Muhammad N."/>
            <person name="Kim S.-G."/>
        </authorList>
    </citation>
    <scope>NUCLEOTIDE SEQUENCE [LARGE SCALE GENOMIC DNA]</scope>
    <source>
        <strain evidence="2">ABR2-2</strain>
    </source>
</reference>
<dbReference type="InterPro" id="IPR007497">
    <property type="entry name" value="SIMPL/DUF541"/>
</dbReference>
<dbReference type="Gene3D" id="3.30.70.2970">
    <property type="entry name" value="Protein of unknown function (DUF541), domain 2"/>
    <property type="match status" value="1"/>
</dbReference>
<evidence type="ECO:0000313" key="2">
    <source>
        <dbReference type="EMBL" id="WKK86601.2"/>
    </source>
</evidence>
<accession>A0AA49JDR1</accession>
<feature type="signal peptide" evidence="1">
    <location>
        <begin position="1"/>
        <end position="19"/>
    </location>
</feature>
<dbReference type="InterPro" id="IPR052022">
    <property type="entry name" value="26kDa_periplasmic_antigen"/>
</dbReference>
<dbReference type="Pfam" id="PF04402">
    <property type="entry name" value="SIMPL"/>
    <property type="match status" value="1"/>
</dbReference>